<evidence type="ECO:0000256" key="5">
    <source>
        <dbReference type="SAM" id="MobiDB-lite"/>
    </source>
</evidence>
<keyword evidence="4 6" id="KW-0472">Membrane</keyword>
<feature type="domain" description="Ion transport" evidence="7">
    <location>
        <begin position="555"/>
        <end position="659"/>
    </location>
</feature>
<evidence type="ECO:0000313" key="8">
    <source>
        <dbReference type="EMBL" id="CAL8133703.1"/>
    </source>
</evidence>
<comment type="subcellular location">
    <subcellularLocation>
        <location evidence="1">Membrane</location>
        <topology evidence="1">Multi-pass membrane protein</topology>
    </subcellularLocation>
</comment>
<evidence type="ECO:0000313" key="9">
    <source>
        <dbReference type="Proteomes" id="UP001642540"/>
    </source>
</evidence>
<keyword evidence="3 6" id="KW-1133">Transmembrane helix</keyword>
<dbReference type="EMBL" id="CAXLJM020000101">
    <property type="protein sequence ID" value="CAL8133703.1"/>
    <property type="molecule type" value="Genomic_DNA"/>
</dbReference>
<keyword evidence="9" id="KW-1185">Reference proteome</keyword>
<dbReference type="PANTHER" id="PTHR47077:SF1">
    <property type="entry name" value="CATION CHANNEL SPERM-ASSOCIATED PROTEIN 4"/>
    <property type="match status" value="1"/>
</dbReference>
<accession>A0ABP1RR77</accession>
<dbReference type="Proteomes" id="UP001642540">
    <property type="component" value="Unassembled WGS sequence"/>
</dbReference>
<feature type="region of interest" description="Disordered" evidence="5">
    <location>
        <begin position="394"/>
        <end position="475"/>
    </location>
</feature>
<dbReference type="Pfam" id="PF00520">
    <property type="entry name" value="Ion_trans"/>
    <property type="match status" value="1"/>
</dbReference>
<dbReference type="PANTHER" id="PTHR47077">
    <property type="entry name" value="ION_TRANS DOMAIN-CONTAINING PROTEIN"/>
    <property type="match status" value="1"/>
</dbReference>
<feature type="transmembrane region" description="Helical" evidence="6">
    <location>
        <begin position="560"/>
        <end position="579"/>
    </location>
</feature>
<evidence type="ECO:0000256" key="6">
    <source>
        <dbReference type="SAM" id="Phobius"/>
    </source>
</evidence>
<evidence type="ECO:0000256" key="4">
    <source>
        <dbReference type="ARBA" id="ARBA00023136"/>
    </source>
</evidence>
<organism evidence="8 9">
    <name type="scientific">Orchesella dallaii</name>
    <dbReference type="NCBI Taxonomy" id="48710"/>
    <lineage>
        <taxon>Eukaryota</taxon>
        <taxon>Metazoa</taxon>
        <taxon>Ecdysozoa</taxon>
        <taxon>Arthropoda</taxon>
        <taxon>Hexapoda</taxon>
        <taxon>Collembola</taxon>
        <taxon>Entomobryomorpha</taxon>
        <taxon>Entomobryoidea</taxon>
        <taxon>Orchesellidae</taxon>
        <taxon>Orchesellinae</taxon>
        <taxon>Orchesella</taxon>
    </lineage>
</organism>
<feature type="transmembrane region" description="Helical" evidence="6">
    <location>
        <begin position="585"/>
        <end position="607"/>
    </location>
</feature>
<reference evidence="8 9" key="1">
    <citation type="submission" date="2024-08" db="EMBL/GenBank/DDBJ databases">
        <authorList>
            <person name="Cucini C."/>
            <person name="Frati F."/>
        </authorList>
    </citation>
    <scope>NUCLEOTIDE SEQUENCE [LARGE SCALE GENOMIC DNA]</scope>
</reference>
<evidence type="ECO:0000256" key="2">
    <source>
        <dbReference type="ARBA" id="ARBA00022692"/>
    </source>
</evidence>
<dbReference type="InterPro" id="IPR005821">
    <property type="entry name" value="Ion_trans_dom"/>
</dbReference>
<evidence type="ECO:0000259" key="7">
    <source>
        <dbReference type="Pfam" id="PF00520"/>
    </source>
</evidence>
<dbReference type="Gene3D" id="1.10.287.70">
    <property type="match status" value="1"/>
</dbReference>
<dbReference type="SUPFAM" id="SSF53850">
    <property type="entry name" value="Periplasmic binding protein-like II"/>
    <property type="match status" value="1"/>
</dbReference>
<keyword evidence="2 6" id="KW-0812">Transmembrane</keyword>
<evidence type="ECO:0000256" key="1">
    <source>
        <dbReference type="ARBA" id="ARBA00004141"/>
    </source>
</evidence>
<feature type="transmembrane region" description="Helical" evidence="6">
    <location>
        <begin position="220"/>
        <end position="244"/>
    </location>
</feature>
<evidence type="ECO:0000256" key="3">
    <source>
        <dbReference type="ARBA" id="ARBA00022989"/>
    </source>
</evidence>
<comment type="caution">
    <text evidence="8">The sequence shown here is derived from an EMBL/GenBank/DDBJ whole genome shotgun (WGS) entry which is preliminary data.</text>
</comment>
<feature type="compositionally biased region" description="Basic and acidic residues" evidence="5">
    <location>
        <begin position="401"/>
        <end position="421"/>
    </location>
</feature>
<gene>
    <name evidence="8" type="ORF">ODALV1_LOCUS25185</name>
</gene>
<dbReference type="Gene3D" id="1.20.120.350">
    <property type="entry name" value="Voltage-gated potassium channels. Chain C"/>
    <property type="match status" value="1"/>
</dbReference>
<protein>
    <recommendedName>
        <fullName evidence="7">Ion transport domain-containing protein</fullName>
    </recommendedName>
</protein>
<feature type="transmembrane region" description="Helical" evidence="6">
    <location>
        <begin position="152"/>
        <end position="173"/>
    </location>
</feature>
<feature type="compositionally biased region" description="Polar residues" evidence="5">
    <location>
        <begin position="445"/>
        <end position="459"/>
    </location>
</feature>
<sequence length="660" mass="75887">MLYTDTDLSEERVELGNPSFLEGKVLRVAISLTNSETIYKAKLLNGSLANIYGTSNVAYGFILDLMETFNFTIEVIPSTGWMSQDENGSLTGIGYQIVKGCADIGLDLSRPFAYRLKYLTFFHGVKGDRAALVFRQPKVAMFRNILFRPFRLRLWMFVIGTWLAICISSVIILRRWKRQALSDDEDEDSASVLLPVTATVLARSMNFEPLQLNVRQPLQLILFVSSAFGLLIISVYCAFIVSTLKRPEPPIKSFGDLIKYDFELLASNSLPDIHLVYSIPSRVQKNNLEEYYSRKANENFVSKDNSIARLFKDDEKNAEDNVAWLVMNSDFYYDTFQRGYSPKEVCQISLLLHETQEFAYARHLTMFMAKGNQNLTEIFNRSYIIHFKGKGKLKPALAKQKQQENEDPNKLRPSSSKESKKNVPILKSGSGEKPQTGYRWRSNRKSIQSLASDPSNNSSKQRRRLSNTSSLHAGGTYQHLKNNEKRFFYEDFVRGYDPFYHIDVGTDCETYFVGQRARFQVMKTEHFAYIVDLDAYEYHKVVFHSFLNEILQSAFFRHSILFLVMVNAVLIGLATLPFLQPWQAAFDIVDMVILSVFIFEIIIKWIYDFRLFWTVNWNRLDFLIVFLTMLASLIPISGSGETTTIAVSVVRAFRSLRCVR</sequence>
<proteinExistence type="predicted"/>
<name>A0ABP1RR77_9HEXA</name>
<dbReference type="InterPro" id="IPR027359">
    <property type="entry name" value="Volt_channel_dom_sf"/>
</dbReference>
<dbReference type="InterPro" id="IPR028744">
    <property type="entry name" value="CatSper4"/>
</dbReference>